<accession>A0ABU2LG50</accession>
<proteinExistence type="inferred from homology"/>
<dbReference type="RefSeq" id="WP_311633529.1">
    <property type="nucleotide sequence ID" value="NZ_JAVREN010000079.1"/>
</dbReference>
<dbReference type="Proteomes" id="UP001183388">
    <property type="component" value="Unassembled WGS sequence"/>
</dbReference>
<dbReference type="InterPro" id="IPR005471">
    <property type="entry name" value="Tscrpt_reg_IclR_N"/>
</dbReference>
<name>A0ABU2LG50_9ACTN</name>
<evidence type="ECO:0000313" key="3">
    <source>
        <dbReference type="EMBL" id="MDT0310564.1"/>
    </source>
</evidence>
<dbReference type="Pfam" id="PF09339">
    <property type="entry name" value="HTH_IclR"/>
    <property type="match status" value="1"/>
</dbReference>
<gene>
    <name evidence="3" type="ORF">RM780_26980</name>
</gene>
<dbReference type="Gene3D" id="1.10.10.10">
    <property type="entry name" value="Winged helix-like DNA-binding domain superfamily/Winged helix DNA-binding domain"/>
    <property type="match status" value="1"/>
</dbReference>
<feature type="non-terminal residue" evidence="3">
    <location>
        <position position="201"/>
    </location>
</feature>
<dbReference type="InterPro" id="IPR036388">
    <property type="entry name" value="WH-like_DNA-bd_sf"/>
</dbReference>
<dbReference type="InterPro" id="IPR036390">
    <property type="entry name" value="WH_DNA-bd_sf"/>
</dbReference>
<organism evidence="3 4">
    <name type="scientific">Streptomyces boetiae</name>
    <dbReference type="NCBI Taxonomy" id="3075541"/>
    <lineage>
        <taxon>Bacteria</taxon>
        <taxon>Bacillati</taxon>
        <taxon>Actinomycetota</taxon>
        <taxon>Actinomycetes</taxon>
        <taxon>Kitasatosporales</taxon>
        <taxon>Streptomycetaceae</taxon>
        <taxon>Streptomyces</taxon>
    </lineage>
</organism>
<reference evidence="4" key="1">
    <citation type="submission" date="2023-07" db="EMBL/GenBank/DDBJ databases">
        <title>30 novel species of actinomycetes from the DSMZ collection.</title>
        <authorList>
            <person name="Nouioui I."/>
        </authorList>
    </citation>
    <scope>NUCLEOTIDE SEQUENCE [LARGE SCALE GENOMIC DNA]</scope>
    <source>
        <strain evidence="4">DSM 44917</strain>
    </source>
</reference>
<dbReference type="PANTHER" id="PTHR18964:SF149">
    <property type="entry name" value="BIFUNCTIONAL UDP-N-ACETYLGLUCOSAMINE 2-EPIMERASE_N-ACETYLMANNOSAMINE KINASE"/>
    <property type="match status" value="1"/>
</dbReference>
<comment type="caution">
    <text evidence="3">The sequence shown here is derived from an EMBL/GenBank/DDBJ whole genome shotgun (WGS) entry which is preliminary data.</text>
</comment>
<dbReference type="EMBL" id="JAVREN010000079">
    <property type="protein sequence ID" value="MDT0310564.1"/>
    <property type="molecule type" value="Genomic_DNA"/>
</dbReference>
<dbReference type="PANTHER" id="PTHR18964">
    <property type="entry name" value="ROK (REPRESSOR, ORF, KINASE) FAMILY"/>
    <property type="match status" value="1"/>
</dbReference>
<evidence type="ECO:0000256" key="1">
    <source>
        <dbReference type="ARBA" id="ARBA00006479"/>
    </source>
</evidence>
<protein>
    <submittedName>
        <fullName evidence="3">ROK family transcriptional regulator</fullName>
    </submittedName>
</protein>
<feature type="domain" description="HTH iclR-type" evidence="2">
    <location>
        <begin position="2"/>
        <end position="43"/>
    </location>
</feature>
<keyword evidence="4" id="KW-1185">Reference proteome</keyword>
<dbReference type="InterPro" id="IPR043129">
    <property type="entry name" value="ATPase_NBD"/>
</dbReference>
<dbReference type="SUPFAM" id="SSF46785">
    <property type="entry name" value="Winged helix' DNA-binding domain"/>
    <property type="match status" value="1"/>
</dbReference>
<dbReference type="Pfam" id="PF00480">
    <property type="entry name" value="ROK"/>
    <property type="match status" value="1"/>
</dbReference>
<dbReference type="CDD" id="cd23763">
    <property type="entry name" value="ASKHA_ATPase_ROK"/>
    <property type="match status" value="1"/>
</dbReference>
<dbReference type="InterPro" id="IPR000600">
    <property type="entry name" value="ROK"/>
</dbReference>
<comment type="similarity">
    <text evidence="1">Belongs to the ROK (NagC/XylR) family.</text>
</comment>
<dbReference type="SUPFAM" id="SSF53067">
    <property type="entry name" value="Actin-like ATPase domain"/>
    <property type="match status" value="1"/>
</dbReference>
<sequence>MLRALRDAAAPATLSELTRATGLSRPTVEGVLEGLARGGLVAEEAGGGGGTQARRRAGRPARRFRFLAEAGRVVGVEIGPGRLSAVVGDLAGRPLGAAARKVAAEAGAGPRLAAVEGLVSGLVAGGRGAGALRAVGVGSPGIVGDDGVVRLCTALPGWTGLPLGERLGAAFGCPVLVENDANAAVVGERWRGAAAGAEDVV</sequence>
<dbReference type="Gene3D" id="3.30.420.40">
    <property type="match status" value="1"/>
</dbReference>
<evidence type="ECO:0000313" key="4">
    <source>
        <dbReference type="Proteomes" id="UP001183388"/>
    </source>
</evidence>
<evidence type="ECO:0000259" key="2">
    <source>
        <dbReference type="Pfam" id="PF09339"/>
    </source>
</evidence>